<dbReference type="Proteomes" id="UP000297890">
    <property type="component" value="Unassembled WGS sequence"/>
</dbReference>
<evidence type="ECO:0000313" key="2">
    <source>
        <dbReference type="Proteomes" id="UP000297890"/>
    </source>
</evidence>
<sequence>MPSGTNVTATVGNHIQDLRVIAAGEISGAVLIVKPRARLSVYPGAGATVTIYKSSSPHSLISADATAGRLTYANFNGGDLSTLSSNWVMWAKGGITAADTEGPGENSAWTSFIAISTGGAASNVEIVQTP</sequence>
<organism evidence="1 2">
    <name type="scientific">Candidatus Macondimonas diazotrophica</name>
    <dbReference type="NCBI Taxonomy" id="2305248"/>
    <lineage>
        <taxon>Bacteria</taxon>
        <taxon>Pseudomonadati</taxon>
        <taxon>Pseudomonadota</taxon>
        <taxon>Gammaproteobacteria</taxon>
        <taxon>Chromatiales</taxon>
        <taxon>Ectothiorhodospiraceae</taxon>
        <taxon>Candidatus Macondimonas</taxon>
    </lineage>
</organism>
<proteinExistence type="predicted"/>
<comment type="caution">
    <text evidence="1">The sequence shown here is derived from an EMBL/GenBank/DDBJ whole genome shotgun (WGS) entry which is preliminary data.</text>
</comment>
<dbReference type="AlphaFoldDB" id="A0A4Z0F4G9"/>
<dbReference type="RefSeq" id="WP_167792524.1">
    <property type="nucleotide sequence ID" value="NZ_SRIO01000039.1"/>
</dbReference>
<reference evidence="1 2" key="1">
    <citation type="journal article" date="2019" name="ISME J.">
        <title>Candidatus Macondimonas diazotrophica, a novel gammaproteobacterial genus dominating crude-oil-contaminated coastal sediments.</title>
        <authorList>
            <person name="Karthikeyan S."/>
            <person name="Konstantinidis K."/>
        </authorList>
    </citation>
    <scope>NUCLEOTIDE SEQUENCE [LARGE SCALE GENOMIC DNA]</scope>
    <source>
        <strain evidence="1 2">KTK01</strain>
    </source>
</reference>
<name>A0A4Z0F4G9_9GAMM</name>
<evidence type="ECO:0000313" key="1">
    <source>
        <dbReference type="EMBL" id="TFZ81181.1"/>
    </source>
</evidence>
<keyword evidence="2" id="KW-1185">Reference proteome</keyword>
<dbReference type="EMBL" id="SRIO01000039">
    <property type="protein sequence ID" value="TFZ81181.1"/>
    <property type="molecule type" value="Genomic_DNA"/>
</dbReference>
<gene>
    <name evidence="1" type="ORF">E4680_13470</name>
</gene>
<accession>A0A4Z0F4G9</accession>
<protein>
    <submittedName>
        <fullName evidence="1">Uncharacterized protein</fullName>
    </submittedName>
</protein>